<feature type="domain" description="AB hydrolase-1" evidence="1">
    <location>
        <begin position="50"/>
        <end position="295"/>
    </location>
</feature>
<organism evidence="2 3">
    <name type="scientific">Isoalcanivorax pacificus W11-5</name>
    <dbReference type="NCBI Taxonomy" id="391936"/>
    <lineage>
        <taxon>Bacteria</taxon>
        <taxon>Pseudomonadati</taxon>
        <taxon>Pseudomonadota</taxon>
        <taxon>Gammaproteobacteria</taxon>
        <taxon>Oceanospirillales</taxon>
        <taxon>Alcanivoracaceae</taxon>
        <taxon>Isoalcanivorax</taxon>
    </lineage>
</organism>
<accession>A0A0B4XRG9</accession>
<dbReference type="InterPro" id="IPR029058">
    <property type="entry name" value="AB_hydrolase_fold"/>
</dbReference>
<dbReference type="InterPro" id="IPR000073">
    <property type="entry name" value="AB_hydrolase_1"/>
</dbReference>
<evidence type="ECO:0000259" key="1">
    <source>
        <dbReference type="Pfam" id="PF00561"/>
    </source>
</evidence>
<dbReference type="Proteomes" id="UP000006764">
    <property type="component" value="Chromosome"/>
</dbReference>
<dbReference type="PANTHER" id="PTHR32268">
    <property type="entry name" value="HOMOSERINE O-ACETYLTRANSFERASE"/>
    <property type="match status" value="1"/>
</dbReference>
<dbReference type="GO" id="GO:0016747">
    <property type="term" value="F:acyltransferase activity, transferring groups other than amino-acyl groups"/>
    <property type="evidence" value="ECO:0007669"/>
    <property type="project" value="InterPro"/>
</dbReference>
<dbReference type="STRING" id="391936.S7S_12200"/>
<dbReference type="EMBL" id="CP004387">
    <property type="protein sequence ID" value="AJD48852.1"/>
    <property type="molecule type" value="Genomic_DNA"/>
</dbReference>
<dbReference type="Pfam" id="PF00561">
    <property type="entry name" value="Abhydrolase_1"/>
    <property type="match status" value="1"/>
</dbReference>
<dbReference type="KEGG" id="apac:S7S_12200"/>
<proteinExistence type="predicted"/>
<keyword evidence="3" id="KW-1185">Reference proteome</keyword>
<dbReference type="SUPFAM" id="SSF53474">
    <property type="entry name" value="alpha/beta-Hydrolases"/>
    <property type="match status" value="1"/>
</dbReference>
<gene>
    <name evidence="2" type="ORF">S7S_12200</name>
</gene>
<reference evidence="2 3" key="1">
    <citation type="journal article" date="2012" name="J. Bacteriol.">
        <title>Genome sequence of an alkane-degrading bacterium, Alcanivorax pacificus type strain W11-5, isolated from deep sea sediment.</title>
        <authorList>
            <person name="Lai Q."/>
            <person name="Shao Z."/>
        </authorList>
    </citation>
    <scope>NUCLEOTIDE SEQUENCE [LARGE SCALE GENOMIC DNA]</scope>
    <source>
        <strain evidence="2 3">W11-5</strain>
    </source>
</reference>
<dbReference type="PANTHER" id="PTHR32268:SF15">
    <property type="entry name" value="HOMOSERINE ACETYLTRANSFERASE FAMILY PROTEIN (AFU_ORTHOLOGUE AFUA_1G15350)"/>
    <property type="match status" value="1"/>
</dbReference>
<dbReference type="Gene3D" id="3.40.50.1820">
    <property type="entry name" value="alpha/beta hydrolase"/>
    <property type="match status" value="1"/>
</dbReference>
<keyword evidence="2" id="KW-0808">Transferase</keyword>
<name>A0A0B4XRG9_9GAMM</name>
<protein>
    <submittedName>
        <fullName evidence="2">Homoserine O-acetyltransferase</fullName>
    </submittedName>
</protein>
<dbReference type="HOGENOM" id="CLU_028760_2_1_6"/>
<sequence length="321" mass="35354">MQNGNVLRDARIRYQQRGDIGAAGTELVLLPTYYGGRCAGNRPLTEKGPLSNPRYTILIPALFGNGESTSPSNAPPSQRGDQWPGVSLYDAVRAQHLMLSELAGDYRLALVAGWSMGGMQSLQWGCLYPERVQRVAAWCASARCHPLNQQFLAGVSSALKADPRYRRGDVPRAGLRAFARVYASWAYAAPFWRRQLWRELGFGSREALLSWWEQDHLQQDAHDLLAVMDTWYSGDISDNPVFAGNYAAALRAIRAPTLIMPASTDMYFVPDDIALDAALMPDARYQLLETDWGHCGGGPGRSADAMQQILGALEVLLHDAA</sequence>
<dbReference type="AlphaFoldDB" id="A0A0B4XRG9"/>
<dbReference type="InterPro" id="IPR008220">
    <property type="entry name" value="HAT_MetX-like"/>
</dbReference>
<evidence type="ECO:0000313" key="2">
    <source>
        <dbReference type="EMBL" id="AJD48852.1"/>
    </source>
</evidence>
<evidence type="ECO:0000313" key="3">
    <source>
        <dbReference type="Proteomes" id="UP000006764"/>
    </source>
</evidence>